<dbReference type="Gene3D" id="3.40.47.10">
    <property type="match status" value="1"/>
</dbReference>
<dbReference type="InterPro" id="IPR004655">
    <property type="entry name" value="FabH"/>
</dbReference>
<evidence type="ECO:0000256" key="2">
    <source>
        <dbReference type="ARBA" id="ARBA00008642"/>
    </source>
</evidence>
<comment type="pathway">
    <text evidence="1 12">Lipid metabolism; fatty acid biosynthesis.</text>
</comment>
<sequence length="365" mass="38883">MKSYAYICFSSHCPLYLFYAFAALGNSSVFAYNSRLSESTLKGLHMQYAKILGTGSYLPANRVSNDDLAKKVDTSDEWITTRTGIKFRHIADEGEKTSDLAAEASRRALVAAGVAADEIDLIIVATATPDMQFPSTATIVQQKLGIANGCPAFDVQAVCAGFMYALSTANAYIKSGMAKKALVIGAETFSRIVDWNDRTTCVLFGDGAGAVVLGASDEAGIIHSKLKADGNYLDLLNVPGQIANGQVCGSPYITMDGPGVFKFAVKMLAKIADEVISEAGYTPDQIDWLVPHQANKRIIDSTAKHLGLDMEKVILTVQEHGNTSAASIPLALDVGIQNGQIKRGQNLLLEGIGGGFAWGAVLVKY</sequence>
<comment type="catalytic activity">
    <reaction evidence="11">
        <text>malonyl-[ACP] + acetyl-CoA + H(+) = 3-oxobutanoyl-[ACP] + CO2 + CoA</text>
        <dbReference type="Rhea" id="RHEA:12080"/>
        <dbReference type="Rhea" id="RHEA-COMP:9623"/>
        <dbReference type="Rhea" id="RHEA-COMP:9625"/>
        <dbReference type="ChEBI" id="CHEBI:15378"/>
        <dbReference type="ChEBI" id="CHEBI:16526"/>
        <dbReference type="ChEBI" id="CHEBI:57287"/>
        <dbReference type="ChEBI" id="CHEBI:57288"/>
        <dbReference type="ChEBI" id="CHEBI:78449"/>
        <dbReference type="ChEBI" id="CHEBI:78450"/>
        <dbReference type="EC" id="2.3.1.180"/>
    </reaction>
    <physiologicalReaction direction="left-to-right" evidence="11">
        <dbReference type="Rhea" id="RHEA:12081"/>
    </physiologicalReaction>
</comment>
<evidence type="ECO:0000256" key="6">
    <source>
        <dbReference type="ARBA" id="ARBA00022832"/>
    </source>
</evidence>
<evidence type="ECO:0000256" key="11">
    <source>
        <dbReference type="ARBA" id="ARBA00051096"/>
    </source>
</evidence>
<feature type="region of interest" description="ACP-binding" evidence="12">
    <location>
        <begin position="293"/>
        <end position="297"/>
    </location>
</feature>
<comment type="caution">
    <text evidence="15">The sequence shown here is derived from an EMBL/GenBank/DDBJ whole genome shotgun (WGS) entry which is preliminary data.</text>
</comment>
<dbReference type="CDD" id="cd00830">
    <property type="entry name" value="KAS_III"/>
    <property type="match status" value="1"/>
</dbReference>
<dbReference type="EMBL" id="JUFZ01000030">
    <property type="protein sequence ID" value="KIC10176.1"/>
    <property type="molecule type" value="Genomic_DNA"/>
</dbReference>
<feature type="domain" description="Beta-ketoacyl-[acyl-carrier-protein] synthase III N-terminal" evidence="14">
    <location>
        <begin position="153"/>
        <end position="230"/>
    </location>
</feature>
<keyword evidence="6 12" id="KW-0276">Fatty acid metabolism</keyword>
<evidence type="ECO:0000259" key="13">
    <source>
        <dbReference type="Pfam" id="PF08541"/>
    </source>
</evidence>
<dbReference type="Pfam" id="PF08541">
    <property type="entry name" value="ACP_syn_III_C"/>
    <property type="match status" value="1"/>
</dbReference>
<feature type="active site" evidence="12">
    <location>
        <position position="322"/>
    </location>
</feature>
<dbReference type="GO" id="GO:0005737">
    <property type="term" value="C:cytoplasm"/>
    <property type="evidence" value="ECO:0007669"/>
    <property type="project" value="UniProtKB-SubCell"/>
</dbReference>
<keyword evidence="10 12" id="KW-0012">Acyltransferase</keyword>
<dbReference type="SUPFAM" id="SSF53901">
    <property type="entry name" value="Thiolase-like"/>
    <property type="match status" value="1"/>
</dbReference>
<dbReference type="FunFam" id="3.40.47.10:FF:000004">
    <property type="entry name" value="3-oxoacyl-[acyl-carrier-protein] synthase 3"/>
    <property type="match status" value="1"/>
</dbReference>
<dbReference type="HAMAP" id="MF_01815">
    <property type="entry name" value="FabH"/>
    <property type="match status" value="1"/>
</dbReference>
<keyword evidence="12" id="KW-0963">Cytoplasm</keyword>
<evidence type="ECO:0000256" key="10">
    <source>
        <dbReference type="ARBA" id="ARBA00023315"/>
    </source>
</evidence>
<comment type="function">
    <text evidence="12">Catalyzes the condensation reaction of fatty acid synthesis by the addition to an acyl acceptor of two carbons from malonyl-ACP. Catalyzes the first condensation reaction which initiates fatty acid synthesis and may therefore play a role in governing the total rate of fatty acid production. Possesses both acetoacetyl-ACP synthase and acetyl transacylase activities. Its substrate specificity determines the biosynthesis of branched-chain and/or straight-chain of fatty acids.</text>
</comment>
<keyword evidence="8 12" id="KW-0275">Fatty acid biosynthesis</keyword>
<dbReference type="Pfam" id="PF08545">
    <property type="entry name" value="ACP_syn_III"/>
    <property type="match status" value="1"/>
</dbReference>
<comment type="subunit">
    <text evidence="12">Homodimer.</text>
</comment>
<evidence type="ECO:0000256" key="4">
    <source>
        <dbReference type="ARBA" id="ARBA00022516"/>
    </source>
</evidence>
<evidence type="ECO:0000256" key="1">
    <source>
        <dbReference type="ARBA" id="ARBA00005194"/>
    </source>
</evidence>
<feature type="domain" description="Beta-ketoacyl-[acyl-carrier-protein] synthase III C-terminal" evidence="13">
    <location>
        <begin position="277"/>
        <end position="365"/>
    </location>
</feature>
<dbReference type="GO" id="GO:0033818">
    <property type="term" value="F:beta-ketoacyl-acyl-carrier-protein synthase III activity"/>
    <property type="evidence" value="ECO:0007669"/>
    <property type="project" value="UniProtKB-UniRule"/>
</dbReference>
<keyword evidence="9 12" id="KW-0511">Multifunctional enzyme</keyword>
<dbReference type="AlphaFoldDB" id="A0A0C1GXN5"/>
<dbReference type="InterPro" id="IPR013747">
    <property type="entry name" value="ACP_syn_III_C"/>
</dbReference>
<dbReference type="GO" id="GO:0006633">
    <property type="term" value="P:fatty acid biosynthetic process"/>
    <property type="evidence" value="ECO:0007669"/>
    <property type="project" value="UniProtKB-UniRule"/>
</dbReference>
<dbReference type="NCBIfam" id="TIGR00747">
    <property type="entry name" value="fabH"/>
    <property type="match status" value="1"/>
</dbReference>
<dbReference type="Proteomes" id="UP000031390">
    <property type="component" value="Unassembled WGS sequence"/>
</dbReference>
<dbReference type="PANTHER" id="PTHR43091:SF1">
    <property type="entry name" value="BETA-KETOACYL-[ACYL-CARRIER-PROTEIN] SYNTHASE III, CHLOROPLASTIC"/>
    <property type="match status" value="1"/>
</dbReference>
<evidence type="ECO:0000256" key="9">
    <source>
        <dbReference type="ARBA" id="ARBA00023268"/>
    </source>
</evidence>
<protein>
    <recommendedName>
        <fullName evidence="3 12">Beta-ketoacyl-[acyl-carrier-protein] synthase III</fullName>
        <shortName evidence="12">Beta-ketoacyl-ACP synthase III</shortName>
        <shortName evidence="12">KAS III</shortName>
        <ecNumber evidence="3 12">2.3.1.180</ecNumber>
    </recommendedName>
    <alternativeName>
        <fullName evidence="12">3-oxoacyl-[acyl-carrier-protein] synthase 3</fullName>
    </alternativeName>
    <alternativeName>
        <fullName evidence="12">3-oxoacyl-[acyl-carrier-protein] synthase III</fullName>
    </alternativeName>
</protein>
<dbReference type="GO" id="GO:0004315">
    <property type="term" value="F:3-oxoacyl-[acyl-carrier-protein] synthase activity"/>
    <property type="evidence" value="ECO:0007669"/>
    <property type="project" value="InterPro"/>
</dbReference>
<feature type="active site" evidence="12">
    <location>
        <position position="159"/>
    </location>
</feature>
<accession>A0A0C1GXN5</accession>
<keyword evidence="7 12" id="KW-0443">Lipid metabolism</keyword>
<dbReference type="PATRIC" id="fig|1056807.3.peg.719"/>
<evidence type="ECO:0000259" key="14">
    <source>
        <dbReference type="Pfam" id="PF08545"/>
    </source>
</evidence>
<dbReference type="InterPro" id="IPR016039">
    <property type="entry name" value="Thiolase-like"/>
</dbReference>
<comment type="subcellular location">
    <subcellularLocation>
        <location evidence="12">Cytoplasm</location>
    </subcellularLocation>
</comment>
<feature type="active site" evidence="12">
    <location>
        <position position="292"/>
    </location>
</feature>
<dbReference type="UniPathway" id="UPA00094"/>
<dbReference type="NCBIfam" id="NF006829">
    <property type="entry name" value="PRK09352.1"/>
    <property type="match status" value="1"/>
</dbReference>
<comment type="similarity">
    <text evidence="2 12">Belongs to the thiolase-like superfamily. FabH family.</text>
</comment>
<keyword evidence="4 12" id="KW-0444">Lipid biosynthesis</keyword>
<gene>
    <name evidence="12" type="primary">fabH</name>
    <name evidence="15" type="ORF">MCC93_07470</name>
</gene>
<name>A0A0C1GXN5_9NEIS</name>
<keyword evidence="5 12" id="KW-0808">Transferase</keyword>
<evidence type="ECO:0000313" key="16">
    <source>
        <dbReference type="Proteomes" id="UP000031390"/>
    </source>
</evidence>
<evidence type="ECO:0000256" key="8">
    <source>
        <dbReference type="ARBA" id="ARBA00023160"/>
    </source>
</evidence>
<proteinExistence type="inferred from homology"/>
<dbReference type="InterPro" id="IPR013751">
    <property type="entry name" value="ACP_syn_III_N"/>
</dbReference>
<evidence type="ECO:0000256" key="7">
    <source>
        <dbReference type="ARBA" id="ARBA00023098"/>
    </source>
</evidence>
<evidence type="ECO:0000256" key="12">
    <source>
        <dbReference type="HAMAP-Rule" id="MF_01815"/>
    </source>
</evidence>
<reference evidence="15 16" key="1">
    <citation type="submission" date="2014-12" db="EMBL/GenBank/DDBJ databases">
        <title>Genome sequence of Morococcus cerebrosus.</title>
        <authorList>
            <person name="Shin S.-K."/>
            <person name="Yi H."/>
        </authorList>
    </citation>
    <scope>NUCLEOTIDE SEQUENCE [LARGE SCALE GENOMIC DNA]</scope>
    <source>
        <strain evidence="15 16">CIP 81.93</strain>
    </source>
</reference>
<evidence type="ECO:0000313" key="15">
    <source>
        <dbReference type="EMBL" id="KIC10176.1"/>
    </source>
</evidence>
<comment type="domain">
    <text evidence="12">The last Arg residue of the ACP-binding site is essential for the weak association between ACP/AcpP and FabH.</text>
</comment>
<evidence type="ECO:0000256" key="5">
    <source>
        <dbReference type="ARBA" id="ARBA00022679"/>
    </source>
</evidence>
<dbReference type="PANTHER" id="PTHR43091">
    <property type="entry name" value="3-OXOACYL-[ACYL-CARRIER-PROTEIN] SYNTHASE"/>
    <property type="match status" value="1"/>
</dbReference>
<organism evidence="15 16">
    <name type="scientific">Morococcus cerebrosus</name>
    <dbReference type="NCBI Taxonomy" id="1056807"/>
    <lineage>
        <taxon>Bacteria</taxon>
        <taxon>Pseudomonadati</taxon>
        <taxon>Pseudomonadota</taxon>
        <taxon>Betaproteobacteria</taxon>
        <taxon>Neisseriales</taxon>
        <taxon>Neisseriaceae</taxon>
        <taxon>Morococcus</taxon>
    </lineage>
</organism>
<dbReference type="EC" id="2.3.1.180" evidence="3 12"/>
<evidence type="ECO:0000256" key="3">
    <source>
        <dbReference type="ARBA" id="ARBA00012333"/>
    </source>
</evidence>